<dbReference type="SMART" id="SM00647">
    <property type="entry name" value="IBR"/>
    <property type="match status" value="2"/>
</dbReference>
<evidence type="ECO:0000256" key="7">
    <source>
        <dbReference type="ARBA" id="ARBA00022737"/>
    </source>
</evidence>
<dbReference type="Gene3D" id="3.30.40.10">
    <property type="entry name" value="Zinc/RING finger domain, C3HC4 (zinc finger)"/>
    <property type="match status" value="1"/>
</dbReference>
<feature type="coiled-coil region" evidence="12">
    <location>
        <begin position="467"/>
        <end position="509"/>
    </location>
</feature>
<evidence type="ECO:0000256" key="4">
    <source>
        <dbReference type="ARBA" id="ARBA00012251"/>
    </source>
</evidence>
<dbReference type="CDD" id="cd16773">
    <property type="entry name" value="RING-HC_RBR_TRIAD1"/>
    <property type="match status" value="1"/>
</dbReference>
<reference evidence="16" key="1">
    <citation type="submission" date="2016-11" db="UniProtKB">
        <authorList>
            <consortium name="WormBaseParasite"/>
        </authorList>
    </citation>
    <scope>IDENTIFICATION</scope>
</reference>
<keyword evidence="12" id="KW-0175">Coiled coil</keyword>
<dbReference type="Proteomes" id="UP000095284">
    <property type="component" value="Unplaced"/>
</dbReference>
<dbReference type="InterPro" id="IPR047556">
    <property type="entry name" value="Rcat_RBR_TRIAD1"/>
</dbReference>
<keyword evidence="10" id="KW-0862">Zinc</keyword>
<keyword evidence="8" id="KW-0863">Zinc-finger</keyword>
<dbReference type="Pfam" id="PF19422">
    <property type="entry name" value="Ariadne"/>
    <property type="match status" value="1"/>
</dbReference>
<dbReference type="AlphaFoldDB" id="A0A1I7RU37"/>
<dbReference type="InterPro" id="IPR031127">
    <property type="entry name" value="E3_UB_ligase_RBR"/>
</dbReference>
<dbReference type="EC" id="2.3.2.31" evidence="4"/>
<evidence type="ECO:0000256" key="2">
    <source>
        <dbReference type="ARBA" id="ARBA00004123"/>
    </source>
</evidence>
<dbReference type="InterPro" id="IPR002867">
    <property type="entry name" value="IBR_dom"/>
</dbReference>
<keyword evidence="7" id="KW-0677">Repeat</keyword>
<organism evidence="15 16">
    <name type="scientific">Bursaphelenchus xylophilus</name>
    <name type="common">Pinewood nematode worm</name>
    <name type="synonym">Aphelenchoides xylophilus</name>
    <dbReference type="NCBI Taxonomy" id="6326"/>
    <lineage>
        <taxon>Eukaryota</taxon>
        <taxon>Metazoa</taxon>
        <taxon>Ecdysozoa</taxon>
        <taxon>Nematoda</taxon>
        <taxon>Chromadorea</taxon>
        <taxon>Rhabditida</taxon>
        <taxon>Tylenchina</taxon>
        <taxon>Tylenchomorpha</taxon>
        <taxon>Aphelenchoidea</taxon>
        <taxon>Aphelenchoididae</taxon>
        <taxon>Bursaphelenchus</taxon>
    </lineage>
</organism>
<evidence type="ECO:0000256" key="6">
    <source>
        <dbReference type="ARBA" id="ARBA00022723"/>
    </source>
</evidence>
<evidence type="ECO:0000256" key="8">
    <source>
        <dbReference type="ARBA" id="ARBA00022771"/>
    </source>
</evidence>
<dbReference type="FunFam" id="3.30.40.10:FF:000019">
    <property type="entry name" value="RBR-type E3 ubiquitin transferase"/>
    <property type="match status" value="1"/>
</dbReference>
<dbReference type="Pfam" id="PF26000">
    <property type="entry name" value="UBA_ARIH2_N"/>
    <property type="match status" value="1"/>
</dbReference>
<evidence type="ECO:0000256" key="1">
    <source>
        <dbReference type="ARBA" id="ARBA00001798"/>
    </source>
</evidence>
<name>A0A1I7RU37_BURXY</name>
<dbReference type="PROSITE" id="PS51873">
    <property type="entry name" value="TRIAD"/>
    <property type="match status" value="1"/>
</dbReference>
<evidence type="ECO:0000256" key="11">
    <source>
        <dbReference type="ARBA" id="ARBA00023242"/>
    </source>
</evidence>
<evidence type="ECO:0000256" key="9">
    <source>
        <dbReference type="ARBA" id="ARBA00022786"/>
    </source>
</evidence>
<keyword evidence="9" id="KW-0833">Ubl conjugation pathway</keyword>
<dbReference type="PANTHER" id="PTHR11685">
    <property type="entry name" value="RBR FAMILY RING FINGER AND IBR DOMAIN-CONTAINING"/>
    <property type="match status" value="1"/>
</dbReference>
<dbReference type="InterPro" id="IPR045840">
    <property type="entry name" value="Ariadne"/>
</dbReference>
<evidence type="ECO:0000256" key="13">
    <source>
        <dbReference type="SAM" id="MobiDB-lite"/>
    </source>
</evidence>
<comment type="subcellular location">
    <subcellularLocation>
        <location evidence="2">Nucleus</location>
    </subcellularLocation>
</comment>
<dbReference type="Gene3D" id="1.20.120.1750">
    <property type="match status" value="1"/>
</dbReference>
<evidence type="ECO:0000313" key="16">
    <source>
        <dbReference type="WBParaSite" id="BXY_0424500.1"/>
    </source>
</evidence>
<keyword evidence="5" id="KW-0808">Transferase</keyword>
<dbReference type="FunFam" id="1.20.120.1750:FF:000004">
    <property type="entry name" value="RBR-type E3 ubiquitin transferase"/>
    <property type="match status" value="1"/>
</dbReference>
<comment type="similarity">
    <text evidence="3">Belongs to the RBR family. Ariadne subfamily.</text>
</comment>
<dbReference type="InterPro" id="IPR044066">
    <property type="entry name" value="TRIAD_supradom"/>
</dbReference>
<dbReference type="eggNOG" id="KOG1812">
    <property type="taxonomic scope" value="Eukaryota"/>
</dbReference>
<dbReference type="Pfam" id="PF01485">
    <property type="entry name" value="IBR"/>
    <property type="match status" value="1"/>
</dbReference>
<evidence type="ECO:0000256" key="5">
    <source>
        <dbReference type="ARBA" id="ARBA00022679"/>
    </source>
</evidence>
<dbReference type="SUPFAM" id="SSF57850">
    <property type="entry name" value="RING/U-box"/>
    <property type="match status" value="3"/>
</dbReference>
<sequence>MRLLYHGEERGIVMDSGDDYSDCGDYDVDYYDDSYHFEPETTNADPESVDYQCLTVAEVETLINNEVAKLCDAIPSFVPSHAKLVLCLNNWDIARIQEEYTQDPARFLEKNGLKTIEKTAKSDIPTSSSSSLLSTKRPRISPKSKSQPVEIEAKSSENECGVCCEQNESLSTLICGHPFCDECWIAYMRTQVDDGNSIRIECMQQHCQLYCTEDFVAKIIPNTPDVRDKYERNCFREFIQSNPYLRFCPGVNCQMISYCKSDKPHRCICTKCETSYCIKCGQDYHAPATCDILKKWQVKCADDSETANYISAHTKDCPNCHACIEKNGGCNHMQCTKCKHHFCWMCFRDWKSHGSEYYECSRYRENPAIAQEANHLKARRALEKYLHYFERFENHSKSLKMEEDLRNKIKAKIDEKVANHEGTWIDWQYLHDAASLLTKCRYTLQYTYPFAYYMDGDPRKELFQYQQAQLEKEIEELSWKVERAETTDRGDLENQMHVAEQKRRTLLQDFFN</sequence>
<dbReference type="InterPro" id="IPR013083">
    <property type="entry name" value="Znf_RING/FYVE/PHD"/>
</dbReference>
<dbReference type="Pfam" id="PF22191">
    <property type="entry name" value="IBR_1"/>
    <property type="match status" value="1"/>
</dbReference>
<keyword evidence="6" id="KW-0479">Metal-binding</keyword>
<dbReference type="GO" id="GO:0061630">
    <property type="term" value="F:ubiquitin protein ligase activity"/>
    <property type="evidence" value="ECO:0007669"/>
    <property type="project" value="UniProtKB-EC"/>
</dbReference>
<evidence type="ECO:0000259" key="14">
    <source>
        <dbReference type="PROSITE" id="PS51873"/>
    </source>
</evidence>
<dbReference type="GO" id="GO:0016567">
    <property type="term" value="P:protein ubiquitination"/>
    <property type="evidence" value="ECO:0007669"/>
    <property type="project" value="InterPro"/>
</dbReference>
<feature type="domain" description="RING-type" evidence="14">
    <location>
        <begin position="156"/>
        <end position="364"/>
    </location>
</feature>
<keyword evidence="11" id="KW-0539">Nucleus</keyword>
<protein>
    <recommendedName>
        <fullName evidence="4">RBR-type E3 ubiquitin transferase</fullName>
        <ecNumber evidence="4">2.3.2.31</ecNumber>
    </recommendedName>
</protein>
<evidence type="ECO:0000256" key="12">
    <source>
        <dbReference type="SAM" id="Coils"/>
    </source>
</evidence>
<accession>A0A1I7RU37</accession>
<feature type="region of interest" description="Disordered" evidence="13">
    <location>
        <begin position="119"/>
        <end position="150"/>
    </location>
</feature>
<evidence type="ECO:0000256" key="10">
    <source>
        <dbReference type="ARBA" id="ARBA00022833"/>
    </source>
</evidence>
<dbReference type="WBParaSite" id="BXY_0424500.1">
    <property type="protein sequence ID" value="BXY_0424500.1"/>
    <property type="gene ID" value="BXY_0424500"/>
</dbReference>
<proteinExistence type="inferred from homology"/>
<comment type="catalytic activity">
    <reaction evidence="1">
        <text>[E2 ubiquitin-conjugating enzyme]-S-ubiquitinyl-L-cysteine + [acceptor protein]-L-lysine = [E2 ubiquitin-conjugating enzyme]-L-cysteine + [acceptor protein]-N(6)-ubiquitinyl-L-lysine.</text>
        <dbReference type="EC" id="2.3.2.31"/>
    </reaction>
</comment>
<evidence type="ECO:0000313" key="15">
    <source>
        <dbReference type="Proteomes" id="UP000095284"/>
    </source>
</evidence>
<dbReference type="GO" id="GO:0005634">
    <property type="term" value="C:nucleus"/>
    <property type="evidence" value="ECO:0007669"/>
    <property type="project" value="UniProtKB-SubCell"/>
</dbReference>
<dbReference type="GO" id="GO:0008270">
    <property type="term" value="F:zinc ion binding"/>
    <property type="evidence" value="ECO:0007669"/>
    <property type="project" value="UniProtKB-KW"/>
</dbReference>
<evidence type="ECO:0000256" key="3">
    <source>
        <dbReference type="ARBA" id="ARBA00005884"/>
    </source>
</evidence>
<dbReference type="CDD" id="cd20360">
    <property type="entry name" value="Rcat_RBR_TRIAD1"/>
    <property type="match status" value="1"/>
</dbReference>